<feature type="domain" description="PARP catalytic" evidence="1">
    <location>
        <begin position="30"/>
        <end position="89"/>
    </location>
</feature>
<dbReference type="InterPro" id="IPR012317">
    <property type="entry name" value="Poly(ADP-ribose)pol_cat_dom"/>
</dbReference>
<proteinExistence type="predicted"/>
<dbReference type="EMBL" id="LJIJ01005135">
    <property type="protein sequence ID" value="ODM87512.1"/>
    <property type="molecule type" value="Genomic_DNA"/>
</dbReference>
<dbReference type="Proteomes" id="UP000094527">
    <property type="component" value="Unassembled WGS sequence"/>
</dbReference>
<organism evidence="2 3">
    <name type="scientific">Orchesella cincta</name>
    <name type="common">Springtail</name>
    <name type="synonym">Podura cincta</name>
    <dbReference type="NCBI Taxonomy" id="48709"/>
    <lineage>
        <taxon>Eukaryota</taxon>
        <taxon>Metazoa</taxon>
        <taxon>Ecdysozoa</taxon>
        <taxon>Arthropoda</taxon>
        <taxon>Hexapoda</taxon>
        <taxon>Collembola</taxon>
        <taxon>Entomobryomorpha</taxon>
        <taxon>Entomobryoidea</taxon>
        <taxon>Orchesellidae</taxon>
        <taxon>Orchesellinae</taxon>
        <taxon>Orchesella</taxon>
    </lineage>
</organism>
<evidence type="ECO:0000313" key="3">
    <source>
        <dbReference type="Proteomes" id="UP000094527"/>
    </source>
</evidence>
<reference evidence="2 3" key="1">
    <citation type="journal article" date="2016" name="Genome Biol. Evol.">
        <title>Gene Family Evolution Reflects Adaptation to Soil Environmental Stressors in the Genome of the Collembolan Orchesella cincta.</title>
        <authorList>
            <person name="Faddeeva-Vakhrusheva A."/>
            <person name="Derks M.F."/>
            <person name="Anvar S.Y."/>
            <person name="Agamennone V."/>
            <person name="Suring W."/>
            <person name="Smit S."/>
            <person name="van Straalen N.M."/>
            <person name="Roelofs D."/>
        </authorList>
    </citation>
    <scope>NUCLEOTIDE SEQUENCE [LARGE SCALE GENOMIC DNA]</scope>
    <source>
        <tissue evidence="2">Mixed pool</tissue>
    </source>
</reference>
<dbReference type="AlphaFoldDB" id="A0A1D2M3K0"/>
<comment type="caution">
    <text evidence="2">The sequence shown here is derived from an EMBL/GenBank/DDBJ whole genome shotgun (WGS) entry which is preliminary data.</text>
</comment>
<keyword evidence="3" id="KW-1185">Reference proteome</keyword>
<name>A0A1D2M3K0_ORCCI</name>
<sequence>MCSFTRKGLRVSTWFSALVFRGQRTRWFNTVKGTGKYVPCMGDSIADDSVIVPCGKTMQNQKFQSYKLDFNEYIAFDAKRVQVKYAVDLEIIL</sequence>
<evidence type="ECO:0000259" key="1">
    <source>
        <dbReference type="Pfam" id="PF00644"/>
    </source>
</evidence>
<gene>
    <name evidence="2" type="ORF">Ocin01_19167</name>
</gene>
<dbReference type="SUPFAM" id="SSF56399">
    <property type="entry name" value="ADP-ribosylation"/>
    <property type="match status" value="1"/>
</dbReference>
<dbReference type="OrthoDB" id="429950at2759"/>
<dbReference type="GO" id="GO:0003950">
    <property type="term" value="F:NAD+ poly-ADP-ribosyltransferase activity"/>
    <property type="evidence" value="ECO:0007669"/>
    <property type="project" value="InterPro"/>
</dbReference>
<accession>A0A1D2M3K0</accession>
<evidence type="ECO:0000313" key="2">
    <source>
        <dbReference type="EMBL" id="ODM87512.1"/>
    </source>
</evidence>
<protein>
    <submittedName>
        <fullName evidence="2">Poly [ADP-ribose] polymerase 1</fullName>
    </submittedName>
</protein>
<dbReference type="Gene3D" id="3.90.228.10">
    <property type="match status" value="1"/>
</dbReference>
<dbReference type="Pfam" id="PF00644">
    <property type="entry name" value="PARP"/>
    <property type="match status" value="1"/>
</dbReference>